<organism evidence="3 4">
    <name type="scientific">Pseudomonas putida</name>
    <name type="common">Arthrobacter siderocapsulatus</name>
    <dbReference type="NCBI Taxonomy" id="303"/>
    <lineage>
        <taxon>Bacteria</taxon>
        <taxon>Pseudomonadati</taxon>
        <taxon>Pseudomonadota</taxon>
        <taxon>Gammaproteobacteria</taxon>
        <taxon>Pseudomonadales</taxon>
        <taxon>Pseudomonadaceae</taxon>
        <taxon>Pseudomonas</taxon>
    </lineage>
</organism>
<dbReference type="SUPFAM" id="SSF53448">
    <property type="entry name" value="Nucleotide-diphospho-sugar transferases"/>
    <property type="match status" value="3"/>
</dbReference>
<dbReference type="PANTHER" id="PTHR43179">
    <property type="entry name" value="RHAMNOSYLTRANSFERASE WBBL"/>
    <property type="match status" value="1"/>
</dbReference>
<evidence type="ECO:0000256" key="1">
    <source>
        <dbReference type="ARBA" id="ARBA00022519"/>
    </source>
</evidence>
<dbReference type="Pfam" id="PF00535">
    <property type="entry name" value="Glycos_transf_2"/>
    <property type="match status" value="1"/>
</dbReference>
<dbReference type="PANTHER" id="PTHR43179:SF7">
    <property type="entry name" value="RHAMNOSYLTRANSFERASE WBBL"/>
    <property type="match status" value="1"/>
</dbReference>
<dbReference type="InterPro" id="IPR001173">
    <property type="entry name" value="Glyco_trans_2-like"/>
</dbReference>
<dbReference type="CDD" id="cd00761">
    <property type="entry name" value="Glyco_tranf_GTA_type"/>
    <property type="match status" value="1"/>
</dbReference>
<gene>
    <name evidence="3" type="ORF">PSEMO_16670</name>
</gene>
<feature type="domain" description="Glycosyltransferase 2-like" evidence="2">
    <location>
        <begin position="708"/>
        <end position="875"/>
    </location>
</feature>
<dbReference type="InterPro" id="IPR029044">
    <property type="entry name" value="Nucleotide-diphossugar_trans"/>
</dbReference>
<dbReference type="Gene3D" id="3.90.550.10">
    <property type="entry name" value="Spore Coat Polysaccharide Biosynthesis Protein SpsA, Chain A"/>
    <property type="match status" value="2"/>
</dbReference>
<accession>A0A1Q9R840</accession>
<keyword evidence="1" id="KW-0997">Cell inner membrane</keyword>
<dbReference type="AlphaFoldDB" id="A0A1Q9R840"/>
<dbReference type="InterPro" id="IPR031042">
    <property type="entry name" value="Glyco_TIGR04440"/>
</dbReference>
<dbReference type="NCBIfam" id="TIGR04440">
    <property type="entry name" value="glyco_TIGR04440"/>
    <property type="match status" value="1"/>
</dbReference>
<reference evidence="3 4" key="1">
    <citation type="submission" date="2016-10" db="EMBL/GenBank/DDBJ databases">
        <title>Genome Sequence of Pseudomonas putida GM4FR.</title>
        <authorList>
            <person name="Poehlein A."/>
            <person name="Wemheuer F."/>
            <person name="Hollensteiner J."/>
            <person name="Wemheuer B."/>
        </authorList>
    </citation>
    <scope>NUCLEOTIDE SEQUENCE [LARGE SCALE GENOMIC DNA]</scope>
    <source>
        <strain evidence="3 4">GM4FR</strain>
    </source>
</reference>
<keyword evidence="1" id="KW-1003">Cell membrane</keyword>
<dbReference type="Proteomes" id="UP000186736">
    <property type="component" value="Unassembled WGS sequence"/>
</dbReference>
<comment type="caution">
    <text evidence="3">The sequence shown here is derived from an EMBL/GenBank/DDBJ whole genome shotgun (WGS) entry which is preliminary data.</text>
</comment>
<sequence>MHASTAPNPQFTLVMLTHKRPAFLRRALQYYQDFPGTLLVLDSSPEPASDIAARFPNVDYRHLPQFNYRGFQAKIKHGLGLVTTPYVVLAADDDFILADGIGQSLDFLEANPDYGMCHGYNLMYLATGRFTSYYRRDKKLEREDFGSDDPRQRVLDYLYAFIPPFYAVTRTALLQDWARQIPDELSFEWLEVSHVYFLLASAKARMLAIPYVVREANYGASEHNTEVTFALAMPDPESVAGREKFASVLAGLDTPLKGEHEDLRAFAHQCFALMYEGLAAGRSLTAEQLFSSTISAPGATPKRSFLANQYVELPFYNKPFFDHLDDIEFLLHAMPAGRLQLEELESIWLKQERLLEGRVDDTPRSQLARAREAVQLAPFNLAAVKRLAGLLDEQDESEAVAILQAWIRRLEAVHSDGGRKLLAAQPSGRLLDWLQARQPDEASREAALAHLQQHQGGPQIGILLLNLKNDESKLQATFDSLLSGISRSFRIIVFTTGPLPATTTLQNTLHFVRVSEDDYVDKLNQIARQTACDWLMLAEAGDEFTATGLLRAGLELLDAPECRAVAVDEIQQVAGGAWREMLRPGINLDLLQSLPALMARHWLVRREVLVEAGGYASEFSQALEYELLLRLVEKGGLNGLAHLDEPVLISRTPELEHNDHARQALARHLSARGYKAQVSTPQPGALRIDYRHLERPQVSIILRSEDNQAVLQRCLESILQRTRYLRYEVLIADNASQAPEHLQWLEQLQQLGGRVRVLQSPQRLSEAALINAASAEAAGEYLVLLDADAEVVNANWLELLLNQAQRPEVGVVGAKLLDAAGKVSQGGLMLGADGRVQAAHVGLGKDEGGYLGQALVEQGYPAVSGVCLMVRTEVFRALGGLDEGDFANAWADVDLCLKVAEAGLLTVWTPQVQVVHPGQLPEDEAALAALRSKWAGLWGSAAHGRRLEPAKATFDWTALIG</sequence>
<dbReference type="EMBL" id="MKZO01000012">
    <property type="protein sequence ID" value="OLS63528.1"/>
    <property type="molecule type" value="Genomic_DNA"/>
</dbReference>
<dbReference type="RefSeq" id="WP_075802664.1">
    <property type="nucleotide sequence ID" value="NZ_MKZO01000012.1"/>
</dbReference>
<keyword evidence="1" id="KW-0472">Membrane</keyword>
<evidence type="ECO:0000313" key="4">
    <source>
        <dbReference type="Proteomes" id="UP000186736"/>
    </source>
</evidence>
<name>A0A1Q9R840_PSEPU</name>
<evidence type="ECO:0000259" key="2">
    <source>
        <dbReference type="Pfam" id="PF00535"/>
    </source>
</evidence>
<evidence type="ECO:0000313" key="3">
    <source>
        <dbReference type="EMBL" id="OLS63528.1"/>
    </source>
</evidence>
<proteinExistence type="predicted"/>
<protein>
    <recommendedName>
        <fullName evidence="2">Glycosyltransferase 2-like domain-containing protein</fullName>
    </recommendedName>
</protein>
<dbReference type="OrthoDB" id="9179784at2"/>